<sequence>MASFPASFSTICMLCVYFLSFVHAAFIIDANGTREVNITQILQAARRAQPAAQQTPSCVRGDAIVRLGTEWQERCRECTCTETGTQCTGPQCAIPYESIQEVTCAKFADECCCGSVGCLLEDGTTVPVGGAMPFDPANPCNSCTCWGGNRTNCLIQSCFPFECVDAVRREGQCCPDCPNGRTCVLPFNLRRQLPCSELRAMEPVHEFSPVTLMTGTPYELSCSCQGNLVAKCTKNSPLHPVFGERRLNIVA</sequence>
<dbReference type="GO" id="GO:0032281">
    <property type="term" value="C:AMPA glutamate receptor complex"/>
    <property type="evidence" value="ECO:0007669"/>
    <property type="project" value="TreeGrafter"/>
</dbReference>
<dbReference type="EMBL" id="JBAMIC010000022">
    <property type="protein sequence ID" value="KAK7091430.1"/>
    <property type="molecule type" value="Genomic_DNA"/>
</dbReference>
<gene>
    <name evidence="3" type="ORF">V1264_009111</name>
</gene>
<name>A0AAN9G2B2_9CAEN</name>
<feature type="domain" description="VWFC" evidence="2">
    <location>
        <begin position="116"/>
        <end position="178"/>
    </location>
</feature>
<keyword evidence="4" id="KW-1185">Reference proteome</keyword>
<dbReference type="PANTHER" id="PTHR46252">
    <property type="entry name" value="BRORIN FAMILY MEMBER"/>
    <property type="match status" value="1"/>
</dbReference>
<organism evidence="3 4">
    <name type="scientific">Littorina saxatilis</name>
    <dbReference type="NCBI Taxonomy" id="31220"/>
    <lineage>
        <taxon>Eukaryota</taxon>
        <taxon>Metazoa</taxon>
        <taxon>Spiralia</taxon>
        <taxon>Lophotrochozoa</taxon>
        <taxon>Mollusca</taxon>
        <taxon>Gastropoda</taxon>
        <taxon>Caenogastropoda</taxon>
        <taxon>Littorinimorpha</taxon>
        <taxon>Littorinoidea</taxon>
        <taxon>Littorinidae</taxon>
        <taxon>Littorina</taxon>
    </lineage>
</organism>
<dbReference type="Proteomes" id="UP001374579">
    <property type="component" value="Unassembled WGS sequence"/>
</dbReference>
<evidence type="ECO:0000256" key="1">
    <source>
        <dbReference type="SAM" id="SignalP"/>
    </source>
</evidence>
<proteinExistence type="predicted"/>
<dbReference type="AlphaFoldDB" id="A0AAN9G2B2"/>
<dbReference type="PROSITE" id="PS01208">
    <property type="entry name" value="VWFC_1"/>
    <property type="match status" value="1"/>
</dbReference>
<accession>A0AAN9G2B2</accession>
<keyword evidence="1" id="KW-0732">Signal</keyword>
<feature type="chain" id="PRO_5043046997" description="VWFC domain-containing protein" evidence="1">
    <location>
        <begin position="25"/>
        <end position="251"/>
    </location>
</feature>
<dbReference type="GO" id="GO:0005615">
    <property type="term" value="C:extracellular space"/>
    <property type="evidence" value="ECO:0007669"/>
    <property type="project" value="TreeGrafter"/>
</dbReference>
<feature type="signal peptide" evidence="1">
    <location>
        <begin position="1"/>
        <end position="24"/>
    </location>
</feature>
<dbReference type="GO" id="GO:0045202">
    <property type="term" value="C:synapse"/>
    <property type="evidence" value="ECO:0007669"/>
    <property type="project" value="UniProtKB-SubCell"/>
</dbReference>
<dbReference type="GO" id="GO:0030514">
    <property type="term" value="P:negative regulation of BMP signaling pathway"/>
    <property type="evidence" value="ECO:0007669"/>
    <property type="project" value="TreeGrafter"/>
</dbReference>
<evidence type="ECO:0000313" key="3">
    <source>
        <dbReference type="EMBL" id="KAK7091430.1"/>
    </source>
</evidence>
<evidence type="ECO:0000313" key="4">
    <source>
        <dbReference type="Proteomes" id="UP001374579"/>
    </source>
</evidence>
<dbReference type="PROSITE" id="PS50184">
    <property type="entry name" value="VWFC_2"/>
    <property type="match status" value="1"/>
</dbReference>
<reference evidence="3 4" key="1">
    <citation type="submission" date="2024-02" db="EMBL/GenBank/DDBJ databases">
        <title>Chromosome-scale genome assembly of the rough periwinkle Littorina saxatilis.</title>
        <authorList>
            <person name="De Jode A."/>
            <person name="Faria R."/>
            <person name="Formenti G."/>
            <person name="Sims Y."/>
            <person name="Smith T.P."/>
            <person name="Tracey A."/>
            <person name="Wood J.M.D."/>
            <person name="Zagrodzka Z.B."/>
            <person name="Johannesson K."/>
            <person name="Butlin R.K."/>
            <person name="Leder E.H."/>
        </authorList>
    </citation>
    <scope>NUCLEOTIDE SEQUENCE [LARGE SCALE GENOMIC DNA]</scope>
    <source>
        <strain evidence="3">Snail1</strain>
        <tissue evidence="3">Muscle</tissue>
    </source>
</reference>
<dbReference type="PANTHER" id="PTHR46252:SF3">
    <property type="entry name" value="KIELIN_CHORDIN-LIKE PROTEIN"/>
    <property type="match status" value="1"/>
</dbReference>
<comment type="caution">
    <text evidence="3">The sequence shown here is derived from an EMBL/GenBank/DDBJ whole genome shotgun (WGS) entry which is preliminary data.</text>
</comment>
<dbReference type="Pfam" id="PF23334">
    <property type="entry name" value="VWC2L_2nd"/>
    <property type="match status" value="1"/>
</dbReference>
<dbReference type="InterPro" id="IPR042979">
    <property type="entry name" value="VWC2/VWC2L"/>
</dbReference>
<evidence type="ECO:0000259" key="2">
    <source>
        <dbReference type="PROSITE" id="PS50184"/>
    </source>
</evidence>
<protein>
    <recommendedName>
        <fullName evidence="2">VWFC domain-containing protein</fullName>
    </recommendedName>
</protein>
<dbReference type="InterPro" id="IPR001007">
    <property type="entry name" value="VWF_dom"/>
</dbReference>